<dbReference type="SUPFAM" id="SSF50447">
    <property type="entry name" value="Translation proteins"/>
    <property type="match status" value="1"/>
</dbReference>
<evidence type="ECO:0000256" key="10">
    <source>
        <dbReference type="ARBA" id="ARBA00063185"/>
    </source>
</evidence>
<feature type="compositionally biased region" description="Pro residues" evidence="11">
    <location>
        <begin position="453"/>
        <end position="463"/>
    </location>
</feature>
<feature type="compositionally biased region" description="Polar residues" evidence="11">
    <location>
        <begin position="381"/>
        <end position="390"/>
    </location>
</feature>
<gene>
    <name evidence="13" type="primary">LOC115461623</name>
</gene>
<evidence type="ECO:0000256" key="8">
    <source>
        <dbReference type="ARBA" id="ARBA00023242"/>
    </source>
</evidence>
<dbReference type="GO" id="GO:0043489">
    <property type="term" value="P:RNA stabilization"/>
    <property type="evidence" value="ECO:0007669"/>
    <property type="project" value="UniProtKB-ARBA"/>
</dbReference>
<protein>
    <recommendedName>
        <fullName evidence="3">H/ACA ribonucleoprotein complex non-core subunit NAF1</fullName>
    </recommendedName>
</protein>
<evidence type="ECO:0000256" key="5">
    <source>
        <dbReference type="ARBA" id="ARBA00022552"/>
    </source>
</evidence>
<sequence length="463" mass="51390">MFSANTCDSSVLFSSDDHARNSGLTGEENVPQSQTSESALLSDKYMEVVVAAQLECLKFRNLLHGCSDENTQADLPDQSGSSSPAQVEIETKTIEESSSDSDTDSDSSSSSSSSSPLSNVLSEDDDDQQAKKEGKQYHAVVQDELRLEELPLVEDLTIVLPKNVEVKAIGNVSSIIEQLVIVESLKDIPPLREGTIVFKEDGHAIGKIFDIFGPVSRPFYMLRFKSAESIQYKGINVHDIVCVAPLVEDFTKYIFVDLLKQQKGSDASWMNDQEPPVEALDFSDDDQEKKSKQMRKPQNQGRKKNKFEPRDSRNSGGDQQSSAQSRNNPSTASNPNFPNKRFFHPLKNAFQDPVVPVRPQWRSKPPLLPSPSYPPSAALPQKSQGFPQTQRKITPMVQYYSASPSEYKPSYYEIQDYLPPHLNMGWPAHNIQPPYLQGDSFTLLQQPSASPLSFPPPPPPPTG</sequence>
<dbReference type="InterPro" id="IPR007504">
    <property type="entry name" value="H/ACA_rnp_Gar1/Naf1"/>
</dbReference>
<name>A0A6P7X4R2_9AMPH</name>
<keyword evidence="8" id="KW-0539">Nucleus</keyword>
<dbReference type="OrthoDB" id="21550at2759"/>
<keyword evidence="5" id="KW-0698">rRNA processing</keyword>
<dbReference type="InterPro" id="IPR009000">
    <property type="entry name" value="Transl_B-barrel_sf"/>
</dbReference>
<comment type="subunit">
    <text evidence="10">During assembly of the complex, component of the small nucleolar ribonucleoprotein particles containing H/ACA-type snoRNAs (H/ACA snoRNPs) which contains NOLA2/NHP2, NOLA3/NOP10, NAF1 and DKC1/NOLA4. Interacts directly with DKC1/NOLA4.</text>
</comment>
<reference evidence="13" key="1">
    <citation type="submission" date="2025-08" db="UniProtKB">
        <authorList>
            <consortium name="RefSeq"/>
        </authorList>
    </citation>
    <scope>IDENTIFICATION</scope>
</reference>
<evidence type="ECO:0000256" key="11">
    <source>
        <dbReference type="SAM" id="MobiDB-lite"/>
    </source>
</evidence>
<evidence type="ECO:0000256" key="6">
    <source>
        <dbReference type="ARBA" id="ARBA00022553"/>
    </source>
</evidence>
<proteinExistence type="inferred from homology"/>
<dbReference type="InterPro" id="IPR038664">
    <property type="entry name" value="Gar1/Naf1_Cbf5-bd_sf"/>
</dbReference>
<keyword evidence="6" id="KW-0597">Phosphoprotein</keyword>
<comment type="function">
    <text evidence="9">RNA-binding protein required for the maturation of box H/ACA snoRNPs complex and ribosome biogenesis. During assembly of the H/ACA snoRNPs complex, it associates with the complex and disappears during maturation of the complex and is replaced by NOLA1/GAR1 to yield mature H/ACA snoRNPs complex. Probably competes with NOLA1/GAR1 for binding with DKC1/NOLA4.</text>
</comment>
<dbReference type="GO" id="GO:0001522">
    <property type="term" value="P:pseudouridine synthesis"/>
    <property type="evidence" value="ECO:0007669"/>
    <property type="project" value="InterPro"/>
</dbReference>
<keyword evidence="4" id="KW-0690">Ribosome biogenesis</keyword>
<dbReference type="FunCoup" id="A0A6P7X4R2">
    <property type="interactions" value="1416"/>
</dbReference>
<dbReference type="PANTHER" id="PTHR31633:SF1">
    <property type="entry name" value="H_ACA RIBONUCLEOPROTEIN COMPLEX NON-CORE SUBUNIT NAF1"/>
    <property type="match status" value="1"/>
</dbReference>
<feature type="region of interest" description="Disordered" evidence="11">
    <location>
        <begin position="70"/>
        <end position="135"/>
    </location>
</feature>
<evidence type="ECO:0000256" key="7">
    <source>
        <dbReference type="ARBA" id="ARBA00022884"/>
    </source>
</evidence>
<dbReference type="InterPro" id="IPR040309">
    <property type="entry name" value="Naf1"/>
</dbReference>
<feature type="region of interest" description="Disordered" evidence="11">
    <location>
        <begin position="437"/>
        <end position="463"/>
    </location>
</feature>
<keyword evidence="7" id="KW-0694">RNA-binding</keyword>
<keyword evidence="12" id="KW-1185">Reference proteome</keyword>
<dbReference type="PANTHER" id="PTHR31633">
    <property type="entry name" value="H/ACA RIBONUCLEOPROTEIN COMPLEX NON-CORE SUBUNIT NAF1"/>
    <property type="match status" value="1"/>
</dbReference>
<feature type="region of interest" description="Disordered" evidence="11">
    <location>
        <begin position="357"/>
        <end position="390"/>
    </location>
</feature>
<evidence type="ECO:0000256" key="4">
    <source>
        <dbReference type="ARBA" id="ARBA00022517"/>
    </source>
</evidence>
<dbReference type="GO" id="GO:0005732">
    <property type="term" value="C:sno(s)RNA-containing ribonucleoprotein complex"/>
    <property type="evidence" value="ECO:0007669"/>
    <property type="project" value="InterPro"/>
</dbReference>
<organism evidence="12 13">
    <name type="scientific">Microcaecilia unicolor</name>
    <dbReference type="NCBI Taxonomy" id="1415580"/>
    <lineage>
        <taxon>Eukaryota</taxon>
        <taxon>Metazoa</taxon>
        <taxon>Chordata</taxon>
        <taxon>Craniata</taxon>
        <taxon>Vertebrata</taxon>
        <taxon>Euteleostomi</taxon>
        <taxon>Amphibia</taxon>
        <taxon>Gymnophiona</taxon>
        <taxon>Siphonopidae</taxon>
        <taxon>Microcaecilia</taxon>
    </lineage>
</organism>
<dbReference type="FunFam" id="2.40.10.230:FF:000002">
    <property type="entry name" value="H/ACA ribonucleoprotein complex non-core subunit NAF1"/>
    <property type="match status" value="1"/>
</dbReference>
<dbReference type="RefSeq" id="XP_030047448.1">
    <property type="nucleotide sequence ID" value="XM_030191588.1"/>
</dbReference>
<accession>A0A6P7X4R2</accession>
<feature type="compositionally biased region" description="Polar residues" evidence="11">
    <location>
        <begin position="70"/>
        <end position="85"/>
    </location>
</feature>
<feature type="region of interest" description="Disordered" evidence="11">
    <location>
        <begin position="15"/>
        <end position="38"/>
    </location>
</feature>
<dbReference type="AlphaFoldDB" id="A0A6P7X4R2"/>
<feature type="compositionally biased region" description="Polar residues" evidence="11">
    <location>
        <begin position="314"/>
        <end position="337"/>
    </location>
</feature>
<evidence type="ECO:0000313" key="13">
    <source>
        <dbReference type="RefSeq" id="XP_030047448.1"/>
    </source>
</evidence>
<dbReference type="GO" id="GO:0006364">
    <property type="term" value="P:rRNA processing"/>
    <property type="evidence" value="ECO:0007669"/>
    <property type="project" value="UniProtKB-KW"/>
</dbReference>
<dbReference type="GeneID" id="115461623"/>
<dbReference type="KEGG" id="muo:115461623"/>
<dbReference type="Pfam" id="PF04410">
    <property type="entry name" value="Gar1"/>
    <property type="match status" value="1"/>
</dbReference>
<evidence type="ECO:0000256" key="2">
    <source>
        <dbReference type="ARBA" id="ARBA00009801"/>
    </source>
</evidence>
<dbReference type="Proteomes" id="UP000515156">
    <property type="component" value="Chromosome 2"/>
</dbReference>
<dbReference type="InParanoid" id="A0A6P7X4R2"/>
<comment type="subcellular location">
    <subcellularLocation>
        <location evidence="1">Nucleus</location>
    </subcellularLocation>
</comment>
<comment type="similarity">
    <text evidence="2">Belongs to the NAF1 family.</text>
</comment>
<dbReference type="Gene3D" id="2.40.10.230">
    <property type="entry name" value="Probable tRNA pseudouridine synthase domain"/>
    <property type="match status" value="1"/>
</dbReference>
<dbReference type="GO" id="GO:0000493">
    <property type="term" value="P:box H/ACA snoRNP assembly"/>
    <property type="evidence" value="ECO:0007669"/>
    <property type="project" value="InterPro"/>
</dbReference>
<feature type="region of interest" description="Disordered" evidence="11">
    <location>
        <begin position="265"/>
        <end position="343"/>
    </location>
</feature>
<dbReference type="GO" id="GO:0005634">
    <property type="term" value="C:nucleus"/>
    <property type="evidence" value="ECO:0007669"/>
    <property type="project" value="UniProtKB-SubCell"/>
</dbReference>
<evidence type="ECO:0000313" key="12">
    <source>
        <dbReference type="Proteomes" id="UP000515156"/>
    </source>
</evidence>
<dbReference type="GO" id="GO:0003723">
    <property type="term" value="F:RNA binding"/>
    <property type="evidence" value="ECO:0007669"/>
    <property type="project" value="UniProtKB-KW"/>
</dbReference>
<evidence type="ECO:0000256" key="3">
    <source>
        <dbReference type="ARBA" id="ARBA00021438"/>
    </source>
</evidence>
<evidence type="ECO:0000256" key="9">
    <source>
        <dbReference type="ARBA" id="ARBA00057529"/>
    </source>
</evidence>
<evidence type="ECO:0000256" key="1">
    <source>
        <dbReference type="ARBA" id="ARBA00004123"/>
    </source>
</evidence>
<feature type="compositionally biased region" description="Low complexity" evidence="11">
    <location>
        <begin position="106"/>
        <end position="115"/>
    </location>
</feature>